<evidence type="ECO:0000313" key="1">
    <source>
        <dbReference type="EMBL" id="CAK1550842.1"/>
    </source>
</evidence>
<keyword evidence="2" id="KW-1185">Reference proteome</keyword>
<gene>
    <name evidence="1" type="ORF">LNINA_LOCUS10034</name>
</gene>
<organism evidence="1 2">
    <name type="scientific">Leptosia nina</name>
    <dbReference type="NCBI Taxonomy" id="320188"/>
    <lineage>
        <taxon>Eukaryota</taxon>
        <taxon>Metazoa</taxon>
        <taxon>Ecdysozoa</taxon>
        <taxon>Arthropoda</taxon>
        <taxon>Hexapoda</taxon>
        <taxon>Insecta</taxon>
        <taxon>Pterygota</taxon>
        <taxon>Neoptera</taxon>
        <taxon>Endopterygota</taxon>
        <taxon>Lepidoptera</taxon>
        <taxon>Glossata</taxon>
        <taxon>Ditrysia</taxon>
        <taxon>Papilionoidea</taxon>
        <taxon>Pieridae</taxon>
        <taxon>Pierinae</taxon>
        <taxon>Leptosia</taxon>
    </lineage>
</organism>
<dbReference type="EMBL" id="CAVLEF010000096">
    <property type="protein sequence ID" value="CAK1550842.1"/>
    <property type="molecule type" value="Genomic_DNA"/>
</dbReference>
<name>A0AAV1JQM6_9NEOP</name>
<dbReference type="Proteomes" id="UP001497472">
    <property type="component" value="Unassembled WGS sequence"/>
</dbReference>
<protein>
    <submittedName>
        <fullName evidence="1">Uncharacterized protein</fullName>
    </submittedName>
</protein>
<proteinExistence type="predicted"/>
<evidence type="ECO:0000313" key="2">
    <source>
        <dbReference type="Proteomes" id="UP001497472"/>
    </source>
</evidence>
<accession>A0AAV1JQM6</accession>
<reference evidence="1 2" key="1">
    <citation type="submission" date="2023-11" db="EMBL/GenBank/DDBJ databases">
        <authorList>
            <person name="Okamura Y."/>
        </authorList>
    </citation>
    <scope>NUCLEOTIDE SEQUENCE [LARGE SCALE GENOMIC DNA]</scope>
</reference>
<sequence>MGSEKCRRHLQNLTSLLVKFGKEPKKIEGRKITNWFRIGEEIFEEFFEAGRSVAWRYAAIREEKETSNVRAQITLNHKWLVLFINVYPNFRIDLDLVGSADSVCKVRSGIEVFLKGLAGSNDTFDNLLRDIGEEGEIEELDRCLKLWAETGHRPDFSKKPSNLNGEHWWWF</sequence>
<comment type="caution">
    <text evidence="1">The sequence shown here is derived from an EMBL/GenBank/DDBJ whole genome shotgun (WGS) entry which is preliminary data.</text>
</comment>
<dbReference type="AlphaFoldDB" id="A0AAV1JQM6"/>